<keyword evidence="4" id="KW-1185">Reference proteome</keyword>
<proteinExistence type="predicted"/>
<dbReference type="InterPro" id="IPR025558">
    <property type="entry name" value="DUF4283"/>
</dbReference>
<evidence type="ECO:0000259" key="2">
    <source>
        <dbReference type="Pfam" id="PF14392"/>
    </source>
</evidence>
<evidence type="ECO:0008006" key="5">
    <source>
        <dbReference type="Google" id="ProtNLM"/>
    </source>
</evidence>
<evidence type="ECO:0000313" key="3">
    <source>
        <dbReference type="EMBL" id="KAK7849547.1"/>
    </source>
</evidence>
<sequence length="193" mass="22059">MGNDLKIVDIGKGLFQSKFSIESQIKWVLDNGPWSFKNQLLVLRRWEKGMTPKSVTFTTVPMWVQIWGLPFDFINEEAGSDIVSGLGRVVVVDSKALTTNQARFLLVRIEISLNKPLRRGSPVVSREGDKTMVAFKYERLVGLCFRCGTLGHEEKFNKLPLETEECEHPYREWMKTGYRGSQGTTRRCPQGFP</sequence>
<dbReference type="EMBL" id="PKMF04000112">
    <property type="protein sequence ID" value="KAK7849547.1"/>
    <property type="molecule type" value="Genomic_DNA"/>
</dbReference>
<dbReference type="InterPro" id="IPR040256">
    <property type="entry name" value="At4g02000-like"/>
</dbReference>
<comment type="caution">
    <text evidence="3">The sequence shown here is derived from an EMBL/GenBank/DDBJ whole genome shotgun (WGS) entry which is preliminary data.</text>
</comment>
<feature type="domain" description="Zinc knuckle CX2CX4HX4C" evidence="2">
    <location>
        <begin position="113"/>
        <end position="156"/>
    </location>
</feature>
<dbReference type="PANTHER" id="PTHR31286">
    <property type="entry name" value="GLYCINE-RICH CELL WALL STRUCTURAL PROTEIN 1.8-LIKE"/>
    <property type="match status" value="1"/>
</dbReference>
<dbReference type="Pfam" id="PF14392">
    <property type="entry name" value="zf-CCHC_4"/>
    <property type="match status" value="1"/>
</dbReference>
<dbReference type="InterPro" id="IPR025836">
    <property type="entry name" value="Zn_knuckle_CX2CX4HX4C"/>
</dbReference>
<name>A0AAW0LDV3_QUESU</name>
<protein>
    <recommendedName>
        <fullName evidence="5">DUF4283 domain-containing protein</fullName>
    </recommendedName>
</protein>
<evidence type="ECO:0000313" key="4">
    <source>
        <dbReference type="Proteomes" id="UP000237347"/>
    </source>
</evidence>
<dbReference type="AlphaFoldDB" id="A0AAW0LDV3"/>
<evidence type="ECO:0000259" key="1">
    <source>
        <dbReference type="Pfam" id="PF14111"/>
    </source>
</evidence>
<organism evidence="3 4">
    <name type="scientific">Quercus suber</name>
    <name type="common">Cork oak</name>
    <dbReference type="NCBI Taxonomy" id="58331"/>
    <lineage>
        <taxon>Eukaryota</taxon>
        <taxon>Viridiplantae</taxon>
        <taxon>Streptophyta</taxon>
        <taxon>Embryophyta</taxon>
        <taxon>Tracheophyta</taxon>
        <taxon>Spermatophyta</taxon>
        <taxon>Magnoliopsida</taxon>
        <taxon>eudicotyledons</taxon>
        <taxon>Gunneridae</taxon>
        <taxon>Pentapetalae</taxon>
        <taxon>rosids</taxon>
        <taxon>fabids</taxon>
        <taxon>Fagales</taxon>
        <taxon>Fagaceae</taxon>
        <taxon>Quercus</taxon>
    </lineage>
</organism>
<dbReference type="Pfam" id="PF14111">
    <property type="entry name" value="DUF4283"/>
    <property type="match status" value="1"/>
</dbReference>
<dbReference type="Proteomes" id="UP000237347">
    <property type="component" value="Unassembled WGS sequence"/>
</dbReference>
<dbReference type="PANTHER" id="PTHR31286:SF178">
    <property type="entry name" value="DUF4283 DOMAIN-CONTAINING PROTEIN"/>
    <property type="match status" value="1"/>
</dbReference>
<feature type="domain" description="DUF4283" evidence="1">
    <location>
        <begin position="3"/>
        <end position="52"/>
    </location>
</feature>
<reference evidence="3 4" key="1">
    <citation type="journal article" date="2018" name="Sci. Data">
        <title>The draft genome sequence of cork oak.</title>
        <authorList>
            <person name="Ramos A.M."/>
            <person name="Usie A."/>
            <person name="Barbosa P."/>
            <person name="Barros P.M."/>
            <person name="Capote T."/>
            <person name="Chaves I."/>
            <person name="Simoes F."/>
            <person name="Abreu I."/>
            <person name="Carrasquinho I."/>
            <person name="Faro C."/>
            <person name="Guimaraes J.B."/>
            <person name="Mendonca D."/>
            <person name="Nobrega F."/>
            <person name="Rodrigues L."/>
            <person name="Saibo N.J.M."/>
            <person name="Varela M.C."/>
            <person name="Egas C."/>
            <person name="Matos J."/>
            <person name="Miguel C.M."/>
            <person name="Oliveira M.M."/>
            <person name="Ricardo C.P."/>
            <person name="Goncalves S."/>
        </authorList>
    </citation>
    <scope>NUCLEOTIDE SEQUENCE [LARGE SCALE GENOMIC DNA]</scope>
    <source>
        <strain evidence="4">cv. HL8</strain>
    </source>
</reference>
<gene>
    <name evidence="3" type="ORF">CFP56_002751</name>
</gene>
<dbReference type="Gramene" id="rna-CFP56_42826">
    <property type="protein sequence ID" value="cds-POE46794.1"/>
    <property type="gene ID" value="gene-CFP56_42826"/>
</dbReference>
<accession>A0AAW0LDV3</accession>